<dbReference type="Pfam" id="PF00078">
    <property type="entry name" value="RVT_1"/>
    <property type="match status" value="1"/>
</dbReference>
<keyword evidence="3" id="KW-0677">Repeat</keyword>
<gene>
    <name evidence="10" type="ORF">C1SCF055_LOCUS5863</name>
</gene>
<evidence type="ECO:0000313" key="11">
    <source>
        <dbReference type="EMBL" id="CAL4765056.1"/>
    </source>
</evidence>
<evidence type="ECO:0000259" key="9">
    <source>
        <dbReference type="PROSITE" id="PS50157"/>
    </source>
</evidence>
<dbReference type="GO" id="GO:0005634">
    <property type="term" value="C:nucleus"/>
    <property type="evidence" value="ECO:0007669"/>
    <property type="project" value="UniProtKB-SubCell"/>
</dbReference>
<feature type="domain" description="C2H2-type" evidence="9">
    <location>
        <begin position="954"/>
        <end position="977"/>
    </location>
</feature>
<reference evidence="11 12" key="2">
    <citation type="submission" date="2024-05" db="EMBL/GenBank/DDBJ databases">
        <authorList>
            <person name="Chen Y."/>
            <person name="Shah S."/>
            <person name="Dougan E. K."/>
            <person name="Thang M."/>
            <person name="Chan C."/>
        </authorList>
    </citation>
    <scope>NUCLEOTIDE SEQUENCE [LARGE SCALE GENOMIC DNA]</scope>
</reference>
<evidence type="ECO:0000313" key="10">
    <source>
        <dbReference type="EMBL" id="CAI3977744.1"/>
    </source>
</evidence>
<accession>A0A9P1BQT4</accession>
<reference evidence="10" key="1">
    <citation type="submission" date="2022-10" db="EMBL/GenBank/DDBJ databases">
        <authorList>
            <person name="Chen Y."/>
            <person name="Dougan E. K."/>
            <person name="Chan C."/>
            <person name="Rhodes N."/>
            <person name="Thang M."/>
        </authorList>
    </citation>
    <scope>NUCLEOTIDE SEQUENCE</scope>
</reference>
<keyword evidence="6" id="KW-0539">Nucleus</keyword>
<dbReference type="OrthoDB" id="413222at2759"/>
<dbReference type="EMBL" id="CAMXCT010000363">
    <property type="protein sequence ID" value="CAI3977744.1"/>
    <property type="molecule type" value="Genomic_DNA"/>
</dbReference>
<evidence type="ECO:0000256" key="1">
    <source>
        <dbReference type="ARBA" id="ARBA00004123"/>
    </source>
</evidence>
<evidence type="ECO:0000256" key="3">
    <source>
        <dbReference type="ARBA" id="ARBA00022737"/>
    </source>
</evidence>
<protein>
    <recommendedName>
        <fullName evidence="9">C2H2-type domain-containing protein</fullName>
    </recommendedName>
</protein>
<keyword evidence="12" id="KW-1185">Reference proteome</keyword>
<feature type="region of interest" description="Disordered" evidence="8">
    <location>
        <begin position="492"/>
        <end position="513"/>
    </location>
</feature>
<keyword evidence="2" id="KW-0479">Metal-binding</keyword>
<comment type="subcellular location">
    <subcellularLocation>
        <location evidence="1">Nucleus</location>
    </subcellularLocation>
</comment>
<dbReference type="GO" id="GO:0008270">
    <property type="term" value="F:zinc ion binding"/>
    <property type="evidence" value="ECO:0007669"/>
    <property type="project" value="UniProtKB-KW"/>
</dbReference>
<organism evidence="10">
    <name type="scientific">Cladocopium goreaui</name>
    <dbReference type="NCBI Taxonomy" id="2562237"/>
    <lineage>
        <taxon>Eukaryota</taxon>
        <taxon>Sar</taxon>
        <taxon>Alveolata</taxon>
        <taxon>Dinophyceae</taxon>
        <taxon>Suessiales</taxon>
        <taxon>Symbiodiniaceae</taxon>
        <taxon>Cladocopium</taxon>
    </lineage>
</organism>
<dbReference type="InterPro" id="IPR050888">
    <property type="entry name" value="ZnF_C2H2-type_TF"/>
</dbReference>
<dbReference type="PANTHER" id="PTHR24406">
    <property type="entry name" value="TRANSCRIPTIONAL REPRESSOR CTCFL-RELATED"/>
    <property type="match status" value="1"/>
</dbReference>
<proteinExistence type="predicted"/>
<name>A0A9P1BQT4_9DINO</name>
<sequence>MRRSIVAVSAAVLAGSAILVAASATVAMSSLETGAKFRWRSSSKKWCNMFLVSDGQPELGSWLDVKQQPWGVDCKVCKETGVSNPFASYSMTKKGQLQNCNLMKHHKSKAHKAAVKEWLKEGGCVGPSPDAALSLSQFQELMECFGEKRSLTQKELQMAWCLAEGLKALDQTFIAKSSHISLMRDERHGRLAIRFMAVAPDLTTRSGFLGQARQAGTGAANVSLATWAVMKRACSRFYMAPLSQNPGRLKKNLCKHLRSRVVALAADAAADEMASCEILRSAHLSLNTEDNQPMLPNLRSEEPPGYFNSPKLLRPRLEITGVVRLLRPAPTEAWLLRPNRLAVSASKGFEKTDCNWGLGFLSSLTGPPDTDRETEFSGIDRFTDRTPTESNWKNIPDRHWHIPLWHRSEGYTLVMEGVEVSHDWVPTFLQQCDTKQHDTRPETCLRAKDWRAVPKPVVKRSIKRAYVRAVKHGVAWYKGRCLTPTAFPKALQQHQPDHALPERDKPSPQLTSCNRKHQDAKRFRLLQWNAGGLSTHRLDSIKVWMQENHIDATVIAETRWTYENEWSDGDFHYIHTGDPKNRGAGLPFTADDLEREMRRIDPTKAVARVRQGCRAAPLLWNGYMWLFLTELSRIVQPQWILKCLNVFADDCQMGDEFRSHEELNTLLHNINQTLILLQKFGLTINPSKCTALLTMGGTSHRQVRSKLTAWRDGKEWLRFGTADHPLWIPIEHQARYLGTVITYANHELATVKHRINLARVAFGRLKRWLTGKRGSEVLIAPDVQDVLQAGPPDCWSKSDPLAADLLHPEQMFAPKQDPSVRGTAMLTDADLLNILGQEWGRRVLTIVGSRTWHHMKKETAACKYLTNRCCLCDQFVGRTQEMNRHYKLHHPEFWPNMQSKGHQLTNLYGEEPPCPFCNELFKANHQCPIWTQLAMLLIYGGGLTSDQTPAPVTLRCEICMETFDSSDKLHEHLTGVHHLRSQSFNPARDTLDGEPVCNHCYKMYDSLESLRSHINQGRCMKFCPDLPTEVIDVQPQWVKAMCEGLLVDTLRDAHVRLQLTLRCQNCSSRYTRPMDLAGHLQTAHGRLWSASQGLTNLMVQLLYNQLGCLCNPSTGAHRASHVCLPIRQLCMQYMRTPGLIDPQMKNWFKCFLCTCQDPKDFCWNVPSLLEHLLIFGRKQTI</sequence>
<evidence type="ECO:0000256" key="5">
    <source>
        <dbReference type="ARBA" id="ARBA00022833"/>
    </source>
</evidence>
<evidence type="ECO:0000256" key="8">
    <source>
        <dbReference type="SAM" id="MobiDB-lite"/>
    </source>
</evidence>
<evidence type="ECO:0000256" key="6">
    <source>
        <dbReference type="ARBA" id="ARBA00023242"/>
    </source>
</evidence>
<dbReference type="InterPro" id="IPR000477">
    <property type="entry name" value="RT_dom"/>
</dbReference>
<dbReference type="PROSITE" id="PS00028">
    <property type="entry name" value="ZINC_FINGER_C2H2_1"/>
    <property type="match status" value="2"/>
</dbReference>
<comment type="caution">
    <text evidence="10">The sequence shown here is derived from an EMBL/GenBank/DDBJ whole genome shotgun (WGS) entry which is preliminary data.</text>
</comment>
<dbReference type="SMART" id="SM00355">
    <property type="entry name" value="ZnF_C2H2"/>
    <property type="match status" value="4"/>
</dbReference>
<dbReference type="AlphaFoldDB" id="A0A9P1BQT4"/>
<evidence type="ECO:0000256" key="2">
    <source>
        <dbReference type="ARBA" id="ARBA00022723"/>
    </source>
</evidence>
<dbReference type="EMBL" id="CAMXCT030000363">
    <property type="protein sequence ID" value="CAL4765056.1"/>
    <property type="molecule type" value="Genomic_DNA"/>
</dbReference>
<dbReference type="InterPro" id="IPR013087">
    <property type="entry name" value="Znf_C2H2_type"/>
</dbReference>
<feature type="compositionally biased region" description="Basic and acidic residues" evidence="8">
    <location>
        <begin position="495"/>
        <end position="506"/>
    </location>
</feature>
<dbReference type="Proteomes" id="UP001152797">
    <property type="component" value="Unassembled WGS sequence"/>
</dbReference>
<evidence type="ECO:0000256" key="4">
    <source>
        <dbReference type="ARBA" id="ARBA00022771"/>
    </source>
</evidence>
<evidence type="ECO:0000256" key="7">
    <source>
        <dbReference type="PROSITE-ProRule" id="PRU00042"/>
    </source>
</evidence>
<keyword evidence="4 7" id="KW-0863">Zinc-finger</keyword>
<keyword evidence="5" id="KW-0862">Zinc</keyword>
<dbReference type="EMBL" id="CAMXCT020000363">
    <property type="protein sequence ID" value="CAL1131119.1"/>
    <property type="molecule type" value="Genomic_DNA"/>
</dbReference>
<evidence type="ECO:0000313" key="12">
    <source>
        <dbReference type="Proteomes" id="UP001152797"/>
    </source>
</evidence>
<dbReference type="PROSITE" id="PS50157">
    <property type="entry name" value="ZINC_FINGER_C2H2_2"/>
    <property type="match status" value="1"/>
</dbReference>